<evidence type="ECO:0000259" key="16">
    <source>
        <dbReference type="PROSITE" id="PS50885"/>
    </source>
</evidence>
<dbReference type="PROSITE" id="PS50109">
    <property type="entry name" value="HIS_KIN"/>
    <property type="match status" value="1"/>
</dbReference>
<dbReference type="AlphaFoldDB" id="A0A4R2TH09"/>
<comment type="caution">
    <text evidence="17">The sequence shown here is derived from an EMBL/GenBank/DDBJ whole genome shotgun (WGS) entry which is preliminary data.</text>
</comment>
<dbReference type="OrthoDB" id="9813151at2"/>
<evidence type="ECO:0000313" key="18">
    <source>
        <dbReference type="Proteomes" id="UP000295504"/>
    </source>
</evidence>
<dbReference type="EC" id="2.7.13.3" evidence="3"/>
<evidence type="ECO:0000256" key="7">
    <source>
        <dbReference type="ARBA" id="ARBA00022692"/>
    </source>
</evidence>
<dbReference type="InterPro" id="IPR036097">
    <property type="entry name" value="HisK_dim/P_sf"/>
</dbReference>
<keyword evidence="12" id="KW-0902">Two-component regulatory system</keyword>
<evidence type="ECO:0000256" key="13">
    <source>
        <dbReference type="ARBA" id="ARBA00023136"/>
    </source>
</evidence>
<evidence type="ECO:0000256" key="10">
    <source>
        <dbReference type="ARBA" id="ARBA00022840"/>
    </source>
</evidence>
<evidence type="ECO:0000256" key="6">
    <source>
        <dbReference type="ARBA" id="ARBA00022679"/>
    </source>
</evidence>
<reference evidence="17 18" key="1">
    <citation type="submission" date="2019-03" db="EMBL/GenBank/DDBJ databases">
        <title>Genomic Encyclopedia of Type Strains, Phase IV (KMG-IV): sequencing the most valuable type-strain genomes for metagenomic binning, comparative biology and taxonomic classification.</title>
        <authorList>
            <person name="Goeker M."/>
        </authorList>
    </citation>
    <scope>NUCLEOTIDE SEQUENCE [LARGE SCALE GENOMIC DNA]</scope>
    <source>
        <strain evidence="17 18">DSM 100013</strain>
    </source>
</reference>
<keyword evidence="18" id="KW-1185">Reference proteome</keyword>
<feature type="transmembrane region" description="Helical" evidence="14">
    <location>
        <begin position="9"/>
        <end position="28"/>
    </location>
</feature>
<organism evidence="17 18">
    <name type="scientific">Serpentinicella alkaliphila</name>
    <dbReference type="NCBI Taxonomy" id="1734049"/>
    <lineage>
        <taxon>Bacteria</taxon>
        <taxon>Bacillati</taxon>
        <taxon>Bacillota</taxon>
        <taxon>Clostridia</taxon>
        <taxon>Peptostreptococcales</taxon>
        <taxon>Natronincolaceae</taxon>
        <taxon>Serpentinicella</taxon>
    </lineage>
</organism>
<name>A0A4R2TH09_9FIRM</name>
<dbReference type="PANTHER" id="PTHR45528:SF1">
    <property type="entry name" value="SENSOR HISTIDINE KINASE CPXA"/>
    <property type="match status" value="1"/>
</dbReference>
<evidence type="ECO:0000256" key="5">
    <source>
        <dbReference type="ARBA" id="ARBA00022553"/>
    </source>
</evidence>
<evidence type="ECO:0000256" key="2">
    <source>
        <dbReference type="ARBA" id="ARBA00004651"/>
    </source>
</evidence>
<dbReference type="InterPro" id="IPR050398">
    <property type="entry name" value="HssS/ArlS-like"/>
</dbReference>
<accession>A0A4R2TH09</accession>
<keyword evidence="7 14" id="KW-0812">Transmembrane</keyword>
<dbReference type="SUPFAM" id="SSF158472">
    <property type="entry name" value="HAMP domain-like"/>
    <property type="match status" value="1"/>
</dbReference>
<dbReference type="GO" id="GO:0005524">
    <property type="term" value="F:ATP binding"/>
    <property type="evidence" value="ECO:0007669"/>
    <property type="project" value="UniProtKB-KW"/>
</dbReference>
<proteinExistence type="predicted"/>
<evidence type="ECO:0000256" key="11">
    <source>
        <dbReference type="ARBA" id="ARBA00022989"/>
    </source>
</evidence>
<evidence type="ECO:0000256" key="1">
    <source>
        <dbReference type="ARBA" id="ARBA00000085"/>
    </source>
</evidence>
<feature type="domain" description="Histidine kinase" evidence="15">
    <location>
        <begin position="247"/>
        <end position="397"/>
    </location>
</feature>
<keyword evidence="13 14" id="KW-0472">Membrane</keyword>
<dbReference type="Pfam" id="PF00672">
    <property type="entry name" value="HAMP"/>
    <property type="match status" value="1"/>
</dbReference>
<dbReference type="GO" id="GO:0005886">
    <property type="term" value="C:plasma membrane"/>
    <property type="evidence" value="ECO:0007669"/>
    <property type="project" value="UniProtKB-SubCell"/>
</dbReference>
<dbReference type="GO" id="GO:0000155">
    <property type="term" value="F:phosphorelay sensor kinase activity"/>
    <property type="evidence" value="ECO:0007669"/>
    <property type="project" value="InterPro"/>
</dbReference>
<dbReference type="SUPFAM" id="SSF55874">
    <property type="entry name" value="ATPase domain of HSP90 chaperone/DNA topoisomerase II/histidine kinase"/>
    <property type="match status" value="1"/>
</dbReference>
<keyword evidence="9" id="KW-0418">Kinase</keyword>
<dbReference type="SMART" id="SM00304">
    <property type="entry name" value="HAMP"/>
    <property type="match status" value="1"/>
</dbReference>
<protein>
    <recommendedName>
        <fullName evidence="3">histidine kinase</fullName>
        <ecNumber evidence="3">2.7.13.3</ecNumber>
    </recommendedName>
</protein>
<dbReference type="CDD" id="cd06225">
    <property type="entry name" value="HAMP"/>
    <property type="match status" value="1"/>
</dbReference>
<evidence type="ECO:0000256" key="12">
    <source>
        <dbReference type="ARBA" id="ARBA00023012"/>
    </source>
</evidence>
<dbReference type="FunFam" id="1.10.287.130:FF:000001">
    <property type="entry name" value="Two-component sensor histidine kinase"/>
    <property type="match status" value="1"/>
</dbReference>
<dbReference type="SUPFAM" id="SSF47384">
    <property type="entry name" value="Homodimeric domain of signal transducing histidine kinase"/>
    <property type="match status" value="1"/>
</dbReference>
<gene>
    <name evidence="17" type="ORF">EDD79_101319</name>
</gene>
<evidence type="ECO:0000256" key="8">
    <source>
        <dbReference type="ARBA" id="ARBA00022741"/>
    </source>
</evidence>
<feature type="domain" description="HAMP" evidence="16">
    <location>
        <begin position="187"/>
        <end position="239"/>
    </location>
</feature>
<evidence type="ECO:0000259" key="15">
    <source>
        <dbReference type="PROSITE" id="PS50109"/>
    </source>
</evidence>
<dbReference type="InterPro" id="IPR036890">
    <property type="entry name" value="HATPase_C_sf"/>
</dbReference>
<comment type="subcellular location">
    <subcellularLocation>
        <location evidence="2">Cell membrane</location>
        <topology evidence="2">Multi-pass membrane protein</topology>
    </subcellularLocation>
</comment>
<dbReference type="Gene3D" id="6.10.340.10">
    <property type="match status" value="1"/>
</dbReference>
<evidence type="ECO:0000256" key="3">
    <source>
        <dbReference type="ARBA" id="ARBA00012438"/>
    </source>
</evidence>
<evidence type="ECO:0000313" key="17">
    <source>
        <dbReference type="EMBL" id="TCQ02738.1"/>
    </source>
</evidence>
<dbReference type="RefSeq" id="WP_132848272.1">
    <property type="nucleotide sequence ID" value="NZ_CP058648.1"/>
</dbReference>
<dbReference type="InterPro" id="IPR003660">
    <property type="entry name" value="HAMP_dom"/>
</dbReference>
<comment type="catalytic activity">
    <reaction evidence="1">
        <text>ATP + protein L-histidine = ADP + protein N-phospho-L-histidine.</text>
        <dbReference type="EC" id="2.7.13.3"/>
    </reaction>
</comment>
<dbReference type="EMBL" id="SLYC01000013">
    <property type="protein sequence ID" value="TCQ02738.1"/>
    <property type="molecule type" value="Genomic_DNA"/>
</dbReference>
<dbReference type="Gene3D" id="3.30.565.10">
    <property type="entry name" value="Histidine kinase-like ATPase, C-terminal domain"/>
    <property type="match status" value="1"/>
</dbReference>
<evidence type="ECO:0000256" key="9">
    <source>
        <dbReference type="ARBA" id="ARBA00022777"/>
    </source>
</evidence>
<dbReference type="SMART" id="SM00388">
    <property type="entry name" value="HisKA"/>
    <property type="match status" value="1"/>
</dbReference>
<keyword evidence="5" id="KW-0597">Phosphoprotein</keyword>
<dbReference type="InterPro" id="IPR003661">
    <property type="entry name" value="HisK_dim/P_dom"/>
</dbReference>
<dbReference type="PANTHER" id="PTHR45528">
    <property type="entry name" value="SENSOR HISTIDINE KINASE CPXA"/>
    <property type="match status" value="1"/>
</dbReference>
<keyword evidence="11 14" id="KW-1133">Transmembrane helix</keyword>
<keyword evidence="6" id="KW-0808">Transferase</keyword>
<dbReference type="Gene3D" id="1.10.287.130">
    <property type="match status" value="1"/>
</dbReference>
<feature type="transmembrane region" description="Helical" evidence="14">
    <location>
        <begin position="167"/>
        <end position="185"/>
    </location>
</feature>
<sequence>MLATIRRKLMIIYIVLIMVPLLLVNYLSTANMRTTIFRDIEMNQLKTANILSNIARTNINDLIELKMAIKQYPIPMDGRVIVTDNNMLVISDSFNYFEGSQINNAEIRGALIKEERQGYYFQEKNILHTAVPIIEARGEDRFVLGAVLISTSMDEPFTQIEDFRRRLMGLSFGAAFIGFLAALWASRRMAKPIEELSRVAILIGQGNLGEEVNITSKDEIGKLSENFNKMSKELQRIDRGRMQFIGDVSHELRTPLASMKALIDSLLYGENDIAVYKEYLRDMDSEIDRLASLVKSLLNLTKIEEVGINKEFVPIQKLINNSNKVIYPLAEKLQVKIDISINDKISVSCDEQNIIEVLINLIDNAIKYMDVKKVFHMLRFMIKKKKKITLLLLKIMG</sequence>
<dbReference type="CDD" id="cd00082">
    <property type="entry name" value="HisKA"/>
    <property type="match status" value="1"/>
</dbReference>
<evidence type="ECO:0000256" key="14">
    <source>
        <dbReference type="SAM" id="Phobius"/>
    </source>
</evidence>
<keyword evidence="4" id="KW-1003">Cell membrane</keyword>
<dbReference type="Pfam" id="PF00512">
    <property type="entry name" value="HisKA"/>
    <property type="match status" value="1"/>
</dbReference>
<keyword evidence="8" id="KW-0547">Nucleotide-binding</keyword>
<dbReference type="InterPro" id="IPR005467">
    <property type="entry name" value="His_kinase_dom"/>
</dbReference>
<dbReference type="Proteomes" id="UP000295504">
    <property type="component" value="Unassembled WGS sequence"/>
</dbReference>
<evidence type="ECO:0000256" key="4">
    <source>
        <dbReference type="ARBA" id="ARBA00022475"/>
    </source>
</evidence>
<keyword evidence="10" id="KW-0067">ATP-binding</keyword>
<dbReference type="PROSITE" id="PS50885">
    <property type="entry name" value="HAMP"/>
    <property type="match status" value="1"/>
</dbReference>